<keyword evidence="7 8" id="KW-0238">DNA-binding</keyword>
<dbReference type="SMART" id="SM00382">
    <property type="entry name" value="AAA"/>
    <property type="match status" value="1"/>
</dbReference>
<dbReference type="Proteomes" id="UP000315215">
    <property type="component" value="Chromosome"/>
</dbReference>
<evidence type="ECO:0000256" key="10">
    <source>
        <dbReference type="RuleBase" id="RU000577"/>
    </source>
</evidence>
<evidence type="ECO:0000313" key="15">
    <source>
        <dbReference type="EMBL" id="QDP38768.1"/>
    </source>
</evidence>
<keyword evidence="4 8" id="KW-0547">Nucleotide-binding</keyword>
<dbReference type="PANTHER" id="PTHR30050">
    <property type="entry name" value="CHROMOSOMAL REPLICATION INITIATOR PROTEIN DNAA"/>
    <property type="match status" value="1"/>
</dbReference>
<keyword evidence="16" id="KW-1185">Reference proteome</keyword>
<evidence type="ECO:0000256" key="11">
    <source>
        <dbReference type="RuleBase" id="RU004227"/>
    </source>
</evidence>
<comment type="function">
    <text evidence="8 10">Plays an essential role in the initiation and regulation of chromosomal replication. ATP-DnaA binds to the origin of replication (oriC) to initiate formation of the DNA replication initiation complex once per cell cycle. Binds the DnaA box (a 9 base pair repeat at the origin) and separates the double-stranded (ds)DNA. Forms a right-handed helical filament on oriC DNA; dsDNA binds to the exterior of the filament while single-stranded (ss)DNA is stabiized in the filament's interior. The ATP-DnaA-oriC complex binds and stabilizes one strand of the AT-rich DNA unwinding element (DUE), permitting loading of DNA polymerase. After initiation quickly degrades to an ADP-DnaA complex that is not apt for DNA replication. Binds acidic phospholipids.</text>
</comment>
<dbReference type="GO" id="GO:0006275">
    <property type="term" value="P:regulation of DNA replication"/>
    <property type="evidence" value="ECO:0007669"/>
    <property type="project" value="UniProtKB-UniRule"/>
</dbReference>
<keyword evidence="2 8" id="KW-0963">Cytoplasm</keyword>
<dbReference type="Gene3D" id="3.30.300.180">
    <property type="match status" value="1"/>
</dbReference>
<gene>
    <name evidence="8 15" type="primary">dnaA</name>
    <name evidence="15" type="ORF">FN924_00005</name>
</gene>
<dbReference type="InterPro" id="IPR013317">
    <property type="entry name" value="DnaA_dom"/>
</dbReference>
<evidence type="ECO:0000256" key="1">
    <source>
        <dbReference type="ARBA" id="ARBA00006583"/>
    </source>
</evidence>
<dbReference type="InterPro" id="IPR024633">
    <property type="entry name" value="DnaA_N_dom"/>
</dbReference>
<feature type="region of interest" description="Domain IV, binds dsDNA" evidence="8">
    <location>
        <begin position="330"/>
        <end position="451"/>
    </location>
</feature>
<feature type="region of interest" description="Domain I, interacts with DnaA modulators" evidence="8">
    <location>
        <begin position="1"/>
        <end position="85"/>
    </location>
</feature>
<dbReference type="Pfam" id="PF08299">
    <property type="entry name" value="Bac_DnaA_C"/>
    <property type="match status" value="1"/>
</dbReference>
<dbReference type="FunFam" id="3.40.50.300:FF:000150">
    <property type="entry name" value="Chromosomal replication initiator protein DnaA"/>
    <property type="match status" value="1"/>
</dbReference>
<dbReference type="Gene3D" id="1.10.1750.10">
    <property type="match status" value="1"/>
</dbReference>
<proteinExistence type="inferred from homology"/>
<feature type="domain" description="AAA+ ATPase" evidence="13">
    <location>
        <begin position="146"/>
        <end position="274"/>
    </location>
</feature>
<comment type="subunit">
    <text evidence="8">Oligomerizes as a right-handed, spiral filament on DNA at oriC.</text>
</comment>
<dbReference type="FunFam" id="1.10.1750.10:FF:000003">
    <property type="entry name" value="Chromosomal replication initiator protein DnaA"/>
    <property type="match status" value="1"/>
</dbReference>
<evidence type="ECO:0000256" key="6">
    <source>
        <dbReference type="ARBA" id="ARBA00023121"/>
    </source>
</evidence>
<feature type="binding site" evidence="8">
    <location>
        <position position="160"/>
    </location>
    <ligand>
        <name>ATP</name>
        <dbReference type="ChEBI" id="CHEBI:30616"/>
    </ligand>
</feature>
<dbReference type="Gene3D" id="1.10.8.60">
    <property type="match status" value="1"/>
</dbReference>
<comment type="similarity">
    <text evidence="1 8 11">Belongs to the DnaA family.</text>
</comment>
<dbReference type="PRINTS" id="PR00051">
    <property type="entry name" value="DNAA"/>
</dbReference>
<evidence type="ECO:0000256" key="7">
    <source>
        <dbReference type="ARBA" id="ARBA00023125"/>
    </source>
</evidence>
<dbReference type="GO" id="GO:0005886">
    <property type="term" value="C:plasma membrane"/>
    <property type="evidence" value="ECO:0007669"/>
    <property type="project" value="TreeGrafter"/>
</dbReference>
<feature type="region of interest" description="Domain III, AAA+ region" evidence="8">
    <location>
        <begin position="113"/>
        <end position="329"/>
    </location>
</feature>
<dbReference type="NCBIfam" id="NF010686">
    <property type="entry name" value="PRK14086.1"/>
    <property type="match status" value="1"/>
</dbReference>
<reference evidence="15 16" key="1">
    <citation type="submission" date="2019-07" db="EMBL/GenBank/DDBJ databases">
        <authorList>
            <person name="Li J."/>
        </authorList>
    </citation>
    <scope>NUCLEOTIDE SEQUENCE [LARGE SCALE GENOMIC DNA]</scope>
    <source>
        <strain evidence="15 16">TKL69</strain>
    </source>
</reference>
<dbReference type="HAMAP" id="MF_00377">
    <property type="entry name" value="DnaA_bact"/>
    <property type="match status" value="1"/>
</dbReference>
<evidence type="ECO:0000256" key="12">
    <source>
        <dbReference type="SAM" id="MobiDB-lite"/>
    </source>
</evidence>
<dbReference type="GO" id="GO:0003688">
    <property type="term" value="F:DNA replication origin binding"/>
    <property type="evidence" value="ECO:0007669"/>
    <property type="project" value="UniProtKB-UniRule"/>
</dbReference>
<feature type="binding site" evidence="8">
    <location>
        <position position="161"/>
    </location>
    <ligand>
        <name>ATP</name>
        <dbReference type="ChEBI" id="CHEBI:30616"/>
    </ligand>
</feature>
<protein>
    <recommendedName>
        <fullName evidence="8 9">Chromosomal replication initiator protein DnaA</fullName>
    </recommendedName>
</protein>
<dbReference type="CDD" id="cd00009">
    <property type="entry name" value="AAA"/>
    <property type="match status" value="1"/>
</dbReference>
<dbReference type="SUPFAM" id="SSF48295">
    <property type="entry name" value="TrpR-like"/>
    <property type="match status" value="1"/>
</dbReference>
<dbReference type="EMBL" id="CP041666">
    <property type="protein sequence ID" value="QDP38768.1"/>
    <property type="molecule type" value="Genomic_DNA"/>
</dbReference>
<dbReference type="PANTHER" id="PTHR30050:SF2">
    <property type="entry name" value="CHROMOSOMAL REPLICATION INITIATOR PROTEIN DNAA"/>
    <property type="match status" value="1"/>
</dbReference>
<dbReference type="InterPro" id="IPR003593">
    <property type="entry name" value="AAA+_ATPase"/>
</dbReference>
<keyword evidence="6 8" id="KW-0446">Lipid-binding</keyword>
<dbReference type="FunFam" id="1.10.8.60:FF:000003">
    <property type="entry name" value="Chromosomal replication initiator protein DnaA"/>
    <property type="match status" value="1"/>
</dbReference>
<evidence type="ECO:0000256" key="2">
    <source>
        <dbReference type="ARBA" id="ARBA00022490"/>
    </source>
</evidence>
<dbReference type="GO" id="GO:0006270">
    <property type="term" value="P:DNA replication initiation"/>
    <property type="evidence" value="ECO:0007669"/>
    <property type="project" value="UniProtKB-UniRule"/>
</dbReference>
<name>A0A516KBK1_9BACI</name>
<dbReference type="OrthoDB" id="9807019at2"/>
<keyword evidence="5 8" id="KW-0067">ATP-binding</keyword>
<dbReference type="Pfam" id="PF00308">
    <property type="entry name" value="Bac_DnaA"/>
    <property type="match status" value="1"/>
</dbReference>
<dbReference type="NCBIfam" id="TIGR00362">
    <property type="entry name" value="DnaA"/>
    <property type="match status" value="1"/>
</dbReference>
<dbReference type="Gene3D" id="3.40.50.300">
    <property type="entry name" value="P-loop containing nucleotide triphosphate hydrolases"/>
    <property type="match status" value="1"/>
</dbReference>
<feature type="binding site" evidence="8">
    <location>
        <position position="159"/>
    </location>
    <ligand>
        <name>ATP</name>
        <dbReference type="ChEBI" id="CHEBI:30616"/>
    </ligand>
</feature>
<dbReference type="PROSITE" id="PS01008">
    <property type="entry name" value="DNAA"/>
    <property type="match status" value="1"/>
</dbReference>
<evidence type="ECO:0000256" key="9">
    <source>
        <dbReference type="NCBIfam" id="TIGR00362"/>
    </source>
</evidence>
<dbReference type="InterPro" id="IPR027417">
    <property type="entry name" value="P-loop_NTPase"/>
</dbReference>
<dbReference type="SUPFAM" id="SSF52540">
    <property type="entry name" value="P-loop containing nucleoside triphosphate hydrolases"/>
    <property type="match status" value="1"/>
</dbReference>
<dbReference type="InterPro" id="IPR038454">
    <property type="entry name" value="DnaA_N_sf"/>
</dbReference>
<dbReference type="GO" id="GO:0005737">
    <property type="term" value="C:cytoplasm"/>
    <property type="evidence" value="ECO:0007669"/>
    <property type="project" value="UniProtKB-SubCell"/>
</dbReference>
<dbReference type="SMART" id="SM00760">
    <property type="entry name" value="Bac_DnaA_C"/>
    <property type="match status" value="1"/>
</dbReference>
<accession>A0A516KBK1</accession>
<evidence type="ECO:0000256" key="4">
    <source>
        <dbReference type="ARBA" id="ARBA00022741"/>
    </source>
</evidence>
<dbReference type="GO" id="GO:0008289">
    <property type="term" value="F:lipid binding"/>
    <property type="evidence" value="ECO:0007669"/>
    <property type="project" value="UniProtKB-KW"/>
</dbReference>
<dbReference type="AlphaFoldDB" id="A0A516KBK1"/>
<dbReference type="CDD" id="cd06571">
    <property type="entry name" value="Bac_DnaA_C"/>
    <property type="match status" value="1"/>
</dbReference>
<dbReference type="InterPro" id="IPR018312">
    <property type="entry name" value="Chromosome_initiator_DnaA_CS"/>
</dbReference>
<comment type="domain">
    <text evidence="8">Domain I is involved in oligomerization and binding regulators, domain II is flexibile and of varying length in different bacteria, domain III forms the AAA+ region, while domain IV binds dsDNA.</text>
</comment>
<dbReference type="InterPro" id="IPR020591">
    <property type="entry name" value="Chromosome_initiator_DnaA-like"/>
</dbReference>
<keyword evidence="3 8" id="KW-0235">DNA replication</keyword>
<feature type="domain" description="Chromosomal replication initiator DnaA C-terminal" evidence="14">
    <location>
        <begin position="358"/>
        <end position="427"/>
    </location>
</feature>
<dbReference type="InterPro" id="IPR013159">
    <property type="entry name" value="DnaA_C"/>
</dbReference>
<dbReference type="KEGG" id="aqt:FN924_00005"/>
<sequence>MENIAELWSSTLQSIQEKISKPSFDTWLKNTKADSLEDDTLVISAPNEFARDWLESRYTTLISDALFEVTGANLKTKFIIPEVESDVDQVKPAAKKAPDQTSAQTSNESPKSMLNSKYTFDTFVIGSGNRFAHAASLAVAEAPAKAYNPLFIYGGVGLGKTHLMHAIGHYVLDHNPSAKVVYLSSEKFTNEFINSIRDNKAVNFRNKYRNVDVLLIDDIQFLAGKEQTQEEFFHTFNTLHEESKQIVISSDRPPKEIPTLEDRLRSRFEWGLITDITPPDLETRIAILRKKARAEGLDIPNEVMLYIANQIDTNIRELEGALIRVVAYSSLINKDIDASLAAEALKDIIPSSKPRVITIQAIQEIVGEKYNIKLEEFAAKKRTKSIAFPRQIAMYLSRELTDFSLPKIGEEFGGRDHTTVIHAHEKISKMISDDQLLQREIEDIKESLKSF</sequence>
<evidence type="ECO:0000259" key="14">
    <source>
        <dbReference type="SMART" id="SM00760"/>
    </source>
</evidence>
<evidence type="ECO:0000256" key="5">
    <source>
        <dbReference type="ARBA" id="ARBA00022840"/>
    </source>
</evidence>
<evidence type="ECO:0000256" key="3">
    <source>
        <dbReference type="ARBA" id="ARBA00022705"/>
    </source>
</evidence>
<comment type="caution">
    <text evidence="8">Lacks conserved residue(s) required for the propagation of feature annotation.</text>
</comment>
<feature type="binding site" evidence="8">
    <location>
        <position position="157"/>
    </location>
    <ligand>
        <name>ATP</name>
        <dbReference type="ChEBI" id="CHEBI:30616"/>
    </ligand>
</feature>
<dbReference type="InterPro" id="IPR001957">
    <property type="entry name" value="Chromosome_initiator_DnaA"/>
</dbReference>
<dbReference type="GO" id="GO:0005524">
    <property type="term" value="F:ATP binding"/>
    <property type="evidence" value="ECO:0007669"/>
    <property type="project" value="UniProtKB-UniRule"/>
</dbReference>
<dbReference type="RefSeq" id="WP_143891521.1">
    <property type="nucleotide sequence ID" value="NZ_CP041666.1"/>
</dbReference>
<feature type="region of interest" description="Disordered" evidence="12">
    <location>
        <begin position="89"/>
        <end position="112"/>
    </location>
</feature>
<dbReference type="InterPro" id="IPR010921">
    <property type="entry name" value="Trp_repressor/repl_initiator"/>
</dbReference>
<evidence type="ECO:0000313" key="16">
    <source>
        <dbReference type="Proteomes" id="UP000315215"/>
    </source>
</evidence>
<feature type="compositionally biased region" description="Polar residues" evidence="12">
    <location>
        <begin position="99"/>
        <end position="112"/>
    </location>
</feature>
<comment type="subcellular location">
    <subcellularLocation>
        <location evidence="8">Cytoplasm</location>
    </subcellularLocation>
</comment>
<evidence type="ECO:0000259" key="13">
    <source>
        <dbReference type="SMART" id="SM00382"/>
    </source>
</evidence>
<evidence type="ECO:0000256" key="8">
    <source>
        <dbReference type="HAMAP-Rule" id="MF_00377"/>
    </source>
</evidence>
<organism evidence="15 16">
    <name type="scientific">Radiobacillus deserti</name>
    <dbReference type="NCBI Taxonomy" id="2594883"/>
    <lineage>
        <taxon>Bacteria</taxon>
        <taxon>Bacillati</taxon>
        <taxon>Bacillota</taxon>
        <taxon>Bacilli</taxon>
        <taxon>Bacillales</taxon>
        <taxon>Bacillaceae</taxon>
        <taxon>Radiobacillus</taxon>
    </lineage>
</organism>
<dbReference type="Pfam" id="PF11638">
    <property type="entry name" value="DnaA_N"/>
    <property type="match status" value="1"/>
</dbReference>